<keyword evidence="5 6" id="KW-0687">Ribonucleoprotein</keyword>
<dbReference type="GO" id="GO:0019843">
    <property type="term" value="F:rRNA binding"/>
    <property type="evidence" value="ECO:0007669"/>
    <property type="project" value="UniProtKB-UniRule"/>
</dbReference>
<reference evidence="9" key="1">
    <citation type="journal article" date="2009" name="BMC Bioinformatics">
        <title>The Mycoplasma conjunctivae genome sequencing, annotation and analysis.</title>
        <authorList>
            <person name="Calderon-Copete S.P."/>
            <person name="Wigger G."/>
            <person name="Wunderlin C."/>
            <person name="Schmidheini T."/>
            <person name="Frey J."/>
            <person name="Quail M.A."/>
            <person name="Falquet L."/>
        </authorList>
    </citation>
    <scope>NUCLEOTIDE SEQUENCE [LARGE SCALE GENOMIC DNA]</scope>
    <source>
        <strain evidence="9">ATCC 25834 / NCTC 10147 / HRC/581</strain>
    </source>
</reference>
<dbReference type="CDD" id="cd00364">
    <property type="entry name" value="Ribosomal_uS17"/>
    <property type="match status" value="1"/>
</dbReference>
<dbReference type="PRINTS" id="PR00973">
    <property type="entry name" value="RIBOSOMALS17"/>
</dbReference>
<name>C5J5U1_MESCH</name>
<dbReference type="InterPro" id="IPR000266">
    <property type="entry name" value="Ribosomal_uS17"/>
</dbReference>
<keyword evidence="9" id="KW-1185">Reference proteome</keyword>
<accession>C5J5U1</accession>
<dbReference type="GO" id="GO:0003735">
    <property type="term" value="F:structural constituent of ribosome"/>
    <property type="evidence" value="ECO:0007669"/>
    <property type="project" value="UniProtKB-UniRule"/>
</dbReference>
<dbReference type="SUPFAM" id="SSF50249">
    <property type="entry name" value="Nucleic acid-binding proteins"/>
    <property type="match status" value="1"/>
</dbReference>
<dbReference type="PROSITE" id="PS00056">
    <property type="entry name" value="RIBOSOMAL_S17"/>
    <property type="match status" value="1"/>
</dbReference>
<proteinExistence type="inferred from homology"/>
<comment type="similarity">
    <text evidence="1 6 7">Belongs to the universal ribosomal protein uS17 family.</text>
</comment>
<evidence type="ECO:0000256" key="5">
    <source>
        <dbReference type="ARBA" id="ARBA00023274"/>
    </source>
</evidence>
<dbReference type="InterPro" id="IPR019984">
    <property type="entry name" value="Ribosomal_uS17_bact/chlr"/>
</dbReference>
<dbReference type="AlphaFoldDB" id="C5J5U1"/>
<gene>
    <name evidence="6 8" type="primary">rpsQ</name>
    <name evidence="8" type="ordered locus">MCJ_001400</name>
</gene>
<dbReference type="GO" id="GO:0022627">
    <property type="term" value="C:cytosolic small ribosomal subunit"/>
    <property type="evidence" value="ECO:0007669"/>
    <property type="project" value="UniProtKB-UniRule"/>
</dbReference>
<dbReference type="EMBL" id="FM864216">
    <property type="protein sequence ID" value="CAT04830.1"/>
    <property type="molecule type" value="Genomic_DNA"/>
</dbReference>
<dbReference type="eggNOG" id="COG0186">
    <property type="taxonomic scope" value="Bacteria"/>
</dbReference>
<dbReference type="Proteomes" id="UP000001491">
    <property type="component" value="Chromosome"/>
</dbReference>
<evidence type="ECO:0000256" key="2">
    <source>
        <dbReference type="ARBA" id="ARBA00022730"/>
    </source>
</evidence>
<comment type="function">
    <text evidence="6">One of the primary rRNA binding proteins, it binds specifically to the 5'-end of 16S ribosomal RNA.</text>
</comment>
<evidence type="ECO:0000256" key="1">
    <source>
        <dbReference type="ARBA" id="ARBA00010254"/>
    </source>
</evidence>
<evidence type="ECO:0000313" key="8">
    <source>
        <dbReference type="EMBL" id="CAT04830.1"/>
    </source>
</evidence>
<organism evidence="8 9">
    <name type="scientific">Mesomycoplasma conjunctivae (strain ATCC 25834 / NCTC 10147 / HRC/581)</name>
    <name type="common">Mycoplasma conjunctivae</name>
    <dbReference type="NCBI Taxonomy" id="572263"/>
    <lineage>
        <taxon>Bacteria</taxon>
        <taxon>Bacillati</taxon>
        <taxon>Mycoplasmatota</taxon>
        <taxon>Mycoplasmoidales</taxon>
        <taxon>Metamycoplasmataceae</taxon>
        <taxon>Mesomycoplasma</taxon>
    </lineage>
</organism>
<dbReference type="PANTHER" id="PTHR10744">
    <property type="entry name" value="40S RIBOSOMAL PROTEIN S11 FAMILY MEMBER"/>
    <property type="match status" value="1"/>
</dbReference>
<dbReference type="HAMAP" id="MF_01345_B">
    <property type="entry name" value="Ribosomal_uS17_B"/>
    <property type="match status" value="1"/>
</dbReference>
<dbReference type="GO" id="GO:0006412">
    <property type="term" value="P:translation"/>
    <property type="evidence" value="ECO:0007669"/>
    <property type="project" value="UniProtKB-UniRule"/>
</dbReference>
<dbReference type="PANTHER" id="PTHR10744:SF1">
    <property type="entry name" value="SMALL RIBOSOMAL SUBUNIT PROTEIN US17M"/>
    <property type="match status" value="1"/>
</dbReference>
<evidence type="ECO:0000256" key="7">
    <source>
        <dbReference type="RuleBase" id="RU003872"/>
    </source>
</evidence>
<keyword evidence="4 6" id="KW-0689">Ribosomal protein</keyword>
<dbReference type="InterPro" id="IPR012340">
    <property type="entry name" value="NA-bd_OB-fold"/>
</dbReference>
<keyword evidence="2 6" id="KW-0699">rRNA-binding</keyword>
<dbReference type="Gene3D" id="2.40.50.140">
    <property type="entry name" value="Nucleic acid-binding proteins"/>
    <property type="match status" value="1"/>
</dbReference>
<dbReference type="NCBIfam" id="TIGR03635">
    <property type="entry name" value="uS17_bact"/>
    <property type="match status" value="1"/>
</dbReference>
<dbReference type="InterPro" id="IPR019979">
    <property type="entry name" value="Ribosomal_uS17_CS"/>
</dbReference>
<evidence type="ECO:0000256" key="6">
    <source>
        <dbReference type="HAMAP-Rule" id="MF_01345"/>
    </source>
</evidence>
<comment type="subunit">
    <text evidence="6">Part of the 30S ribosomal subunit.</text>
</comment>
<evidence type="ECO:0000256" key="4">
    <source>
        <dbReference type="ARBA" id="ARBA00022980"/>
    </source>
</evidence>
<dbReference type="HOGENOM" id="CLU_073626_1_0_14"/>
<sequence length="93" mass="10738">MNTNQSIKRNARKTLVGQVIATKREKTITVAVETHVKHRLYGKRFKKIKKFATHDENSIAQVGDRVKIVETRPLSKTKSFRLVEILHKQGDNK</sequence>
<dbReference type="NCBIfam" id="NF004123">
    <property type="entry name" value="PRK05610.1"/>
    <property type="match status" value="1"/>
</dbReference>
<dbReference type="Pfam" id="PF00366">
    <property type="entry name" value="Ribosomal_S17"/>
    <property type="match status" value="1"/>
</dbReference>
<dbReference type="KEGG" id="mco:MCJ_001400"/>
<keyword evidence="3 6" id="KW-0694">RNA-binding</keyword>
<evidence type="ECO:0000256" key="3">
    <source>
        <dbReference type="ARBA" id="ARBA00022884"/>
    </source>
</evidence>
<evidence type="ECO:0000313" key="9">
    <source>
        <dbReference type="Proteomes" id="UP000001491"/>
    </source>
</evidence>
<protein>
    <recommendedName>
        <fullName evidence="6">Small ribosomal subunit protein uS17</fullName>
    </recommendedName>
</protein>